<name>A0A841C2C7_9ACTN</name>
<comment type="caution">
    <text evidence="1">The sequence shown here is derived from an EMBL/GenBank/DDBJ whole genome shotgun (WGS) entry which is preliminary data.</text>
</comment>
<protein>
    <submittedName>
        <fullName evidence="1">Uncharacterized protein</fullName>
    </submittedName>
</protein>
<gene>
    <name evidence="1" type="ORF">F4553_007509</name>
</gene>
<dbReference type="Proteomes" id="UP000587527">
    <property type="component" value="Unassembled WGS sequence"/>
</dbReference>
<evidence type="ECO:0000313" key="1">
    <source>
        <dbReference type="EMBL" id="MBB5874075.1"/>
    </source>
</evidence>
<dbReference type="AlphaFoldDB" id="A0A841C2C7"/>
<accession>A0A841C2C7</accession>
<sequence length="170" mass="18076">MDSDTGTRDVKVFDLTSPPSRAAVGLPDGKAQYAFQTDDHKPFPIKVSLPGGKQLAFDAKIVGVDAMRAPDPKTGAPTTMDIQFYAPTLEEGRDHLAAALSDFGLDAGAAQTWFTKAAAIRDSGKVEETRTPWAATKVGYLDLQLQGGYKSTGTAPGQTVIHYVFSWAAA</sequence>
<reference evidence="1 2" key="1">
    <citation type="submission" date="2020-08" db="EMBL/GenBank/DDBJ databases">
        <title>Sequencing the genomes of 1000 actinobacteria strains.</title>
        <authorList>
            <person name="Klenk H.-P."/>
        </authorList>
    </citation>
    <scope>NUCLEOTIDE SEQUENCE [LARGE SCALE GENOMIC DNA]</scope>
    <source>
        <strain evidence="1 2">DSM 45362</strain>
    </source>
</reference>
<dbReference type="RefSeq" id="WP_184845872.1">
    <property type="nucleotide sequence ID" value="NZ_JACHMN010000003.1"/>
</dbReference>
<keyword evidence="2" id="KW-1185">Reference proteome</keyword>
<proteinExistence type="predicted"/>
<dbReference type="EMBL" id="JACHMN010000003">
    <property type="protein sequence ID" value="MBB5874075.1"/>
    <property type="molecule type" value="Genomic_DNA"/>
</dbReference>
<evidence type="ECO:0000313" key="2">
    <source>
        <dbReference type="Proteomes" id="UP000587527"/>
    </source>
</evidence>
<organism evidence="1 2">
    <name type="scientific">Allocatelliglobosispora scoriae</name>
    <dbReference type="NCBI Taxonomy" id="643052"/>
    <lineage>
        <taxon>Bacteria</taxon>
        <taxon>Bacillati</taxon>
        <taxon>Actinomycetota</taxon>
        <taxon>Actinomycetes</taxon>
        <taxon>Micromonosporales</taxon>
        <taxon>Micromonosporaceae</taxon>
        <taxon>Allocatelliglobosispora</taxon>
    </lineage>
</organism>